<dbReference type="PANTHER" id="PTHR44259:SF65">
    <property type="entry name" value="F-BOX DOMAIN-CONTAINING PROTEIN"/>
    <property type="match status" value="1"/>
</dbReference>
<reference evidence="3" key="1">
    <citation type="submission" date="2020-05" db="EMBL/GenBank/DDBJ databases">
        <title>WGS assembly of Corymbia citriodora subspecies variegata.</title>
        <authorList>
            <person name="Barry K."/>
            <person name="Hundley H."/>
            <person name="Shu S."/>
            <person name="Jenkins J."/>
            <person name="Grimwood J."/>
            <person name="Baten A."/>
        </authorList>
    </citation>
    <scope>NUCLEOTIDE SEQUENCE</scope>
    <source>
        <strain evidence="3">CV2-018</strain>
    </source>
</reference>
<feature type="domain" description="F-box" evidence="1">
    <location>
        <begin position="6"/>
        <end position="37"/>
    </location>
</feature>
<feature type="domain" description="KIB1-4 beta-propeller" evidence="2">
    <location>
        <begin position="62"/>
        <end position="266"/>
    </location>
</feature>
<dbReference type="Pfam" id="PF00646">
    <property type="entry name" value="F-box"/>
    <property type="match status" value="1"/>
</dbReference>
<dbReference type="SUPFAM" id="SSF81383">
    <property type="entry name" value="F-box domain"/>
    <property type="match status" value="1"/>
</dbReference>
<dbReference type="Gene3D" id="1.20.1280.50">
    <property type="match status" value="1"/>
</dbReference>
<organism evidence="3 4">
    <name type="scientific">Corymbia citriodora subsp. variegata</name>
    <dbReference type="NCBI Taxonomy" id="360336"/>
    <lineage>
        <taxon>Eukaryota</taxon>
        <taxon>Viridiplantae</taxon>
        <taxon>Streptophyta</taxon>
        <taxon>Embryophyta</taxon>
        <taxon>Tracheophyta</taxon>
        <taxon>Spermatophyta</taxon>
        <taxon>Magnoliopsida</taxon>
        <taxon>eudicotyledons</taxon>
        <taxon>Gunneridae</taxon>
        <taxon>Pentapetalae</taxon>
        <taxon>rosids</taxon>
        <taxon>malvids</taxon>
        <taxon>Myrtales</taxon>
        <taxon>Myrtaceae</taxon>
        <taxon>Myrtoideae</taxon>
        <taxon>Eucalypteae</taxon>
        <taxon>Corymbia</taxon>
    </lineage>
</organism>
<dbReference type="InterPro" id="IPR036047">
    <property type="entry name" value="F-box-like_dom_sf"/>
</dbReference>
<evidence type="ECO:0000313" key="4">
    <source>
        <dbReference type="Proteomes" id="UP000806378"/>
    </source>
</evidence>
<comment type="caution">
    <text evidence="3">The sequence shown here is derived from an EMBL/GenBank/DDBJ whole genome shotgun (WGS) entry which is preliminary data.</text>
</comment>
<gene>
    <name evidence="3" type="ORF">BT93_L5586</name>
</gene>
<evidence type="ECO:0008006" key="5">
    <source>
        <dbReference type="Google" id="ProtNLM"/>
    </source>
</evidence>
<sequence>MSNWGALPQDLLQLVAGRLDGEDFVAFSAVCPSWRSAGVGPYDARMRAPWLVSFLDSESRFWSVSRAKVHRAPLPSTVGRLCYQGWMITGPEGRGLGLLNPILGASIDLPGSETFSCVHKFVLSSSPSVSNDYVVMVHVQPAMFAFYQPRERTWMTLTYWPKCRVITFDPGGDDLQENRVALPKFTGWTTPHLVECSSSLLVVWHRHDYFDSASSVAFQVHKVDLDGARLNLSSFSAELDAGPRLPEVRPNRIYFVEMLRPTDHKIQSYSMADGKIETHPELMPRYSGTTPRWIQPSF</sequence>
<dbReference type="Proteomes" id="UP000806378">
    <property type="component" value="Unassembled WGS sequence"/>
</dbReference>
<dbReference type="AlphaFoldDB" id="A0A8T0CS64"/>
<evidence type="ECO:0000259" key="2">
    <source>
        <dbReference type="Pfam" id="PF03478"/>
    </source>
</evidence>
<accession>A0A8T0CS64</accession>
<dbReference type="PANTHER" id="PTHR44259">
    <property type="entry name" value="OS07G0183000 PROTEIN-RELATED"/>
    <property type="match status" value="1"/>
</dbReference>
<dbReference type="InterPro" id="IPR005174">
    <property type="entry name" value="KIB1-4_b-propeller"/>
</dbReference>
<keyword evidence="4" id="KW-1185">Reference proteome</keyword>
<name>A0A8T0CS64_CORYI</name>
<protein>
    <recommendedName>
        <fullName evidence="5">F-box domain-containing protein</fullName>
    </recommendedName>
</protein>
<dbReference type="CDD" id="cd09917">
    <property type="entry name" value="F-box_SF"/>
    <property type="match status" value="1"/>
</dbReference>
<dbReference type="InterPro" id="IPR050942">
    <property type="entry name" value="F-box_BR-signaling"/>
</dbReference>
<evidence type="ECO:0000313" key="3">
    <source>
        <dbReference type="EMBL" id="KAF7850370.1"/>
    </source>
</evidence>
<dbReference type="Gramene" id="rna-gnl|WGS:JABURB|Cocit.L5586.1">
    <property type="protein sequence ID" value="cds-KAF7850370.1"/>
    <property type="gene ID" value="gene-BT93_L5586"/>
</dbReference>
<evidence type="ECO:0000259" key="1">
    <source>
        <dbReference type="Pfam" id="PF00646"/>
    </source>
</evidence>
<dbReference type="OrthoDB" id="642536at2759"/>
<dbReference type="InterPro" id="IPR001810">
    <property type="entry name" value="F-box_dom"/>
</dbReference>
<proteinExistence type="predicted"/>
<dbReference type="Pfam" id="PF03478">
    <property type="entry name" value="Beta-prop_KIB1-4"/>
    <property type="match status" value="1"/>
</dbReference>
<dbReference type="EMBL" id="MU089618">
    <property type="protein sequence ID" value="KAF7850370.1"/>
    <property type="molecule type" value="Genomic_DNA"/>
</dbReference>